<dbReference type="OrthoDB" id="8208814at2"/>
<name>N0B9Q4_9HYPH</name>
<gene>
    <name evidence="6" type="ORF">HYPDE_40423</name>
</gene>
<evidence type="ECO:0000256" key="2">
    <source>
        <dbReference type="ARBA" id="ARBA00023015"/>
    </source>
</evidence>
<dbReference type="CDD" id="cd08414">
    <property type="entry name" value="PBP2_LTTR_aromatics_like"/>
    <property type="match status" value="1"/>
</dbReference>
<dbReference type="PRINTS" id="PR00039">
    <property type="entry name" value="HTHLYSR"/>
</dbReference>
<feature type="domain" description="HTH lysR-type" evidence="5">
    <location>
        <begin position="1"/>
        <end position="58"/>
    </location>
</feature>
<keyword evidence="3" id="KW-0238">DNA-binding</keyword>
<dbReference type="GO" id="GO:0003677">
    <property type="term" value="F:DNA binding"/>
    <property type="evidence" value="ECO:0007669"/>
    <property type="project" value="UniProtKB-KW"/>
</dbReference>
<dbReference type="Proteomes" id="UP000005952">
    <property type="component" value="Chromosome"/>
</dbReference>
<evidence type="ECO:0000256" key="4">
    <source>
        <dbReference type="ARBA" id="ARBA00023163"/>
    </source>
</evidence>
<dbReference type="InterPro" id="IPR036390">
    <property type="entry name" value="WH_DNA-bd_sf"/>
</dbReference>
<dbReference type="STRING" id="670307.HYPDE_40423"/>
<dbReference type="SUPFAM" id="SSF46785">
    <property type="entry name" value="Winged helix' DNA-binding domain"/>
    <property type="match status" value="1"/>
</dbReference>
<keyword evidence="4" id="KW-0804">Transcription</keyword>
<evidence type="ECO:0000259" key="5">
    <source>
        <dbReference type="PROSITE" id="PS50931"/>
    </source>
</evidence>
<keyword evidence="7" id="KW-1185">Reference proteome</keyword>
<comment type="similarity">
    <text evidence="1">Belongs to the LysR transcriptional regulatory family.</text>
</comment>
<dbReference type="RefSeq" id="WP_015599768.1">
    <property type="nucleotide sequence ID" value="NC_021172.1"/>
</dbReference>
<dbReference type="EMBL" id="CP005587">
    <property type="protein sequence ID" value="AGK59753.1"/>
    <property type="molecule type" value="Genomic_DNA"/>
</dbReference>
<accession>N0B9Q4</accession>
<proteinExistence type="inferred from homology"/>
<evidence type="ECO:0000313" key="7">
    <source>
        <dbReference type="Proteomes" id="UP000005952"/>
    </source>
</evidence>
<dbReference type="GO" id="GO:0003700">
    <property type="term" value="F:DNA-binding transcription factor activity"/>
    <property type="evidence" value="ECO:0007669"/>
    <property type="project" value="InterPro"/>
</dbReference>
<dbReference type="Gene3D" id="1.10.10.10">
    <property type="entry name" value="Winged helix-like DNA-binding domain superfamily/Winged helix DNA-binding domain"/>
    <property type="match status" value="1"/>
</dbReference>
<evidence type="ECO:0000256" key="3">
    <source>
        <dbReference type="ARBA" id="ARBA00023125"/>
    </source>
</evidence>
<dbReference type="InterPro" id="IPR005119">
    <property type="entry name" value="LysR_subst-bd"/>
</dbReference>
<organism evidence="6 7">
    <name type="scientific">Hyphomicrobium denitrificans 1NES1</name>
    <dbReference type="NCBI Taxonomy" id="670307"/>
    <lineage>
        <taxon>Bacteria</taxon>
        <taxon>Pseudomonadati</taxon>
        <taxon>Pseudomonadota</taxon>
        <taxon>Alphaproteobacteria</taxon>
        <taxon>Hyphomicrobiales</taxon>
        <taxon>Hyphomicrobiaceae</taxon>
        <taxon>Hyphomicrobium</taxon>
    </lineage>
</organism>
<sequence length="295" mass="33051">MEIRDLMYLEASAAAGNFTHAAESLGVNASTISRHMGRLEDELGLALFERGHAGVRLTTGGKAVLPHIHRALAELDAIRHAGNQNGNGVLGEVRLAVRMPPVGEPLRGLLYGWRERHPQILLTIAEMNEWEIQRAVRERRIDVALMTSHTLWPEAATTPLYRERLVAAMPGEHPLSVRRTLDWKSLRNETFLVQGWDDSQSAREFYASFMGSGVRFQSHAGSKQCVFALVAAWFGITLATTSQAEVAFPGVVYRRIHEENAWVQVELVWCPEAEDPAVGRFVAFMRDEARSRQLF</sequence>
<dbReference type="Pfam" id="PF03466">
    <property type="entry name" value="LysR_substrate"/>
    <property type="match status" value="1"/>
</dbReference>
<protein>
    <submittedName>
        <fullName evidence="6">Transcriptional regulator</fullName>
    </submittedName>
</protein>
<dbReference type="Pfam" id="PF00126">
    <property type="entry name" value="HTH_1"/>
    <property type="match status" value="1"/>
</dbReference>
<dbReference type="AlphaFoldDB" id="N0B9Q4"/>
<evidence type="ECO:0000256" key="1">
    <source>
        <dbReference type="ARBA" id="ARBA00009437"/>
    </source>
</evidence>
<evidence type="ECO:0000313" key="6">
    <source>
        <dbReference type="EMBL" id="AGK59753.1"/>
    </source>
</evidence>
<dbReference type="PROSITE" id="PS50931">
    <property type="entry name" value="HTH_LYSR"/>
    <property type="match status" value="1"/>
</dbReference>
<dbReference type="PANTHER" id="PTHR30346">
    <property type="entry name" value="TRANSCRIPTIONAL DUAL REGULATOR HCAR-RELATED"/>
    <property type="match status" value="1"/>
</dbReference>
<dbReference type="HOGENOM" id="CLU_039613_6_4_5"/>
<reference evidence="6 7" key="1">
    <citation type="journal article" date="2013" name="Genome Announc.">
        <title>Genome sequences for three denitrifying bacterial strains isolated from a uranium- and nitrate-contaminated subsurface environment.</title>
        <authorList>
            <person name="Venkatramanan R."/>
            <person name="Prakash O."/>
            <person name="Woyke T."/>
            <person name="Chain P."/>
            <person name="Goodwin L.A."/>
            <person name="Watson D."/>
            <person name="Brooks S."/>
            <person name="Kostka J.E."/>
            <person name="Green S.J."/>
        </authorList>
    </citation>
    <scope>NUCLEOTIDE SEQUENCE [LARGE SCALE GENOMIC DNA]</scope>
    <source>
        <strain evidence="6 7">1NES1</strain>
    </source>
</reference>
<dbReference type="PANTHER" id="PTHR30346:SF0">
    <property type="entry name" value="HCA OPERON TRANSCRIPTIONAL ACTIVATOR HCAR"/>
    <property type="match status" value="1"/>
</dbReference>
<dbReference type="KEGG" id="hdt:HYPDE_40423"/>
<dbReference type="InterPro" id="IPR000847">
    <property type="entry name" value="LysR_HTH_N"/>
</dbReference>
<keyword evidence="2" id="KW-0805">Transcription regulation</keyword>
<dbReference type="eggNOG" id="COG0583">
    <property type="taxonomic scope" value="Bacteria"/>
</dbReference>
<dbReference type="InterPro" id="IPR036388">
    <property type="entry name" value="WH-like_DNA-bd_sf"/>
</dbReference>
<dbReference type="Gene3D" id="3.40.190.10">
    <property type="entry name" value="Periplasmic binding protein-like II"/>
    <property type="match status" value="2"/>
</dbReference>
<dbReference type="GO" id="GO:0032993">
    <property type="term" value="C:protein-DNA complex"/>
    <property type="evidence" value="ECO:0007669"/>
    <property type="project" value="TreeGrafter"/>
</dbReference>
<dbReference type="SUPFAM" id="SSF53850">
    <property type="entry name" value="Periplasmic binding protein-like II"/>
    <property type="match status" value="1"/>
</dbReference>
<dbReference type="FunFam" id="1.10.10.10:FF:000001">
    <property type="entry name" value="LysR family transcriptional regulator"/>
    <property type="match status" value="1"/>
</dbReference>